<keyword evidence="2" id="KW-0378">Hydrolase</keyword>
<sequence>MAAPADAIFVDGEVHTLSHPDQTAEAFAVRDGIVVRVADTYEVEFLEGIETTRVDLDGRPVIPGFVDANAHLLGIGLRRRRADLSGVDAETARSRLRTDAQRDREWVVGVGSPNASLDRTDLDAVSETRPVVAISGDRKTMTLNSVAVDTIGHEPVESGVVEWPDSRPVWEALASGRDRARDLIEAGIEHAHRHGVTGVQDDVLTATTARAYQALDRAGALSLRVQVDRRPAVGDAGDPIAAARTLGIPTGAGNDRLRMGAIRVDVDQQLADESTLPSLAALREAASAAGLTVRPLATDEQALDDVLSEFEAGLVIDRADRVRDDQIRALAARLATVVVSPDTLDQAESGRDGRYGRLHAAGVSLALGSDGFSMAPLRAIERLRSAPGPEQRLAVTEALRAGTRGPLARGGSPGTIEVGAPADVIVLSDSPWDRPASELSVDLTVVDGEIVYERP</sequence>
<gene>
    <name evidence="2" type="primary">ytcJ</name>
    <name evidence="2" type="ORF">HTSR_1831</name>
</gene>
<dbReference type="SUPFAM" id="SSF51556">
    <property type="entry name" value="Metallo-dependent hydrolases"/>
    <property type="match status" value="1"/>
</dbReference>
<name>A0A1D8S6K4_9EURY</name>
<reference evidence="2 3" key="1">
    <citation type="submission" date="2016-06" db="EMBL/GenBank/DDBJ databases">
        <title>Discovery of anaerobic lithoheterotrophic haloarchaeon capable of sulfur respiration by hydrogen and formate.</title>
        <authorList>
            <person name="Sorokin D.Y."/>
            <person name="Kublanov I.V."/>
            <person name="Roman P."/>
            <person name="Sinninghe Damste J.S."/>
            <person name="Golyshin P.N."/>
            <person name="Rojo D."/>
            <person name="Ciordia S."/>
            <person name="Mena Md.C."/>
            <person name="Ferrer M."/>
            <person name="Smedile F."/>
            <person name="Messina E."/>
            <person name="La Cono V."/>
            <person name="Yakimov M.M."/>
        </authorList>
    </citation>
    <scope>NUCLEOTIDE SEQUENCE [LARGE SCALE GENOMIC DNA]</scope>
    <source>
        <strain evidence="2 3">HTSR1</strain>
    </source>
</reference>
<dbReference type="PATRIC" id="fig|1855411.3.peg.1840"/>
<dbReference type="STRING" id="1873524.HSR6_1900"/>
<dbReference type="PANTHER" id="PTHR22642">
    <property type="entry name" value="IMIDAZOLONEPROPIONASE"/>
    <property type="match status" value="1"/>
</dbReference>
<dbReference type="InterPro" id="IPR011059">
    <property type="entry name" value="Metal-dep_hydrolase_composite"/>
</dbReference>
<dbReference type="KEGG" id="halh:HTSR_1831"/>
<protein>
    <submittedName>
        <fullName evidence="2">Amidohydrolase</fullName>
    </submittedName>
</protein>
<evidence type="ECO:0000313" key="2">
    <source>
        <dbReference type="EMBL" id="AOW80996.1"/>
    </source>
</evidence>
<feature type="domain" description="Amidohydrolase 3" evidence="1">
    <location>
        <begin position="54"/>
        <end position="452"/>
    </location>
</feature>
<dbReference type="InterPro" id="IPR032466">
    <property type="entry name" value="Metal_Hydrolase"/>
</dbReference>
<dbReference type="Pfam" id="PF07969">
    <property type="entry name" value="Amidohydro_3"/>
    <property type="match status" value="1"/>
</dbReference>
<dbReference type="Proteomes" id="UP000185608">
    <property type="component" value="Chromosome"/>
</dbReference>
<dbReference type="Gene3D" id="2.30.40.10">
    <property type="entry name" value="Urease, subunit C, domain 1"/>
    <property type="match status" value="1"/>
</dbReference>
<evidence type="ECO:0000313" key="3">
    <source>
        <dbReference type="Proteomes" id="UP000185608"/>
    </source>
</evidence>
<dbReference type="Gene3D" id="3.20.20.140">
    <property type="entry name" value="Metal-dependent hydrolases"/>
    <property type="match status" value="1"/>
</dbReference>
<dbReference type="Gene3D" id="3.10.310.70">
    <property type="match status" value="1"/>
</dbReference>
<dbReference type="RefSeq" id="WP_070365653.1">
    <property type="nucleotide sequence ID" value="NZ_CP016070.1"/>
</dbReference>
<dbReference type="GeneID" id="29829821"/>
<dbReference type="EMBL" id="CP016070">
    <property type="protein sequence ID" value="AOW80996.1"/>
    <property type="molecule type" value="Genomic_DNA"/>
</dbReference>
<dbReference type="PANTHER" id="PTHR22642:SF2">
    <property type="entry name" value="PROTEIN LONG AFTER FAR-RED 3"/>
    <property type="match status" value="1"/>
</dbReference>
<dbReference type="AlphaFoldDB" id="A0A1D8S6K4"/>
<proteinExistence type="predicted"/>
<accession>A0A1D8S6K4</accession>
<dbReference type="InterPro" id="IPR013108">
    <property type="entry name" value="Amidohydro_3"/>
</dbReference>
<dbReference type="GO" id="GO:0016810">
    <property type="term" value="F:hydrolase activity, acting on carbon-nitrogen (but not peptide) bonds"/>
    <property type="evidence" value="ECO:0007669"/>
    <property type="project" value="InterPro"/>
</dbReference>
<dbReference type="SUPFAM" id="SSF51338">
    <property type="entry name" value="Composite domain of metallo-dependent hydrolases"/>
    <property type="match status" value="1"/>
</dbReference>
<organism evidence="2 3">
    <name type="scientific">Halodesulfurarchaeum formicicum</name>
    <dbReference type="NCBI Taxonomy" id="1873524"/>
    <lineage>
        <taxon>Archaea</taxon>
        <taxon>Methanobacteriati</taxon>
        <taxon>Methanobacteriota</taxon>
        <taxon>Stenosarchaea group</taxon>
        <taxon>Halobacteria</taxon>
        <taxon>Halobacteriales</taxon>
        <taxon>Halobacteriaceae</taxon>
        <taxon>Halodesulfurarchaeum</taxon>
    </lineage>
</organism>
<evidence type="ECO:0000259" key="1">
    <source>
        <dbReference type="Pfam" id="PF07969"/>
    </source>
</evidence>